<accession>A0AAQ1UN60</accession>
<evidence type="ECO:0000313" key="2">
    <source>
        <dbReference type="EMBL" id="SUB96545.1"/>
    </source>
</evidence>
<gene>
    <name evidence="2" type="ORF">NCTC13063_02307</name>
</gene>
<dbReference type="InterPro" id="IPR028098">
    <property type="entry name" value="Glyco_trans_4-like_N"/>
</dbReference>
<comment type="caution">
    <text evidence="2">The sequence shown here is derived from an EMBL/GenBank/DDBJ whole genome shotgun (WGS) entry which is preliminary data.</text>
</comment>
<proteinExistence type="predicted"/>
<evidence type="ECO:0000259" key="1">
    <source>
        <dbReference type="Pfam" id="PF13579"/>
    </source>
</evidence>
<protein>
    <recommendedName>
        <fullName evidence="1">Glycosyltransferase subfamily 4-like N-terminal domain-containing protein</fullName>
    </recommendedName>
</protein>
<feature type="domain" description="Glycosyltransferase subfamily 4-like N-terminal" evidence="1">
    <location>
        <begin position="35"/>
        <end position="119"/>
    </location>
</feature>
<dbReference type="GO" id="GO:0016757">
    <property type="term" value="F:glycosyltransferase activity"/>
    <property type="evidence" value="ECO:0007669"/>
    <property type="project" value="UniProtKB-ARBA"/>
</dbReference>
<dbReference type="SUPFAM" id="SSF53756">
    <property type="entry name" value="UDP-Glycosyltransferase/glycogen phosphorylase"/>
    <property type="match status" value="1"/>
</dbReference>
<organism evidence="2 3">
    <name type="scientific">Segatella buccae</name>
    <dbReference type="NCBI Taxonomy" id="28126"/>
    <lineage>
        <taxon>Bacteria</taxon>
        <taxon>Pseudomonadati</taxon>
        <taxon>Bacteroidota</taxon>
        <taxon>Bacteroidia</taxon>
        <taxon>Bacteroidales</taxon>
        <taxon>Prevotellaceae</taxon>
        <taxon>Segatella</taxon>
    </lineage>
</organism>
<dbReference type="Gene3D" id="3.40.50.2000">
    <property type="entry name" value="Glycogen Phosphorylase B"/>
    <property type="match status" value="1"/>
</dbReference>
<name>A0AAQ1UN60_9BACT</name>
<dbReference type="AlphaFoldDB" id="A0AAQ1UN60"/>
<sequence length="288" mass="32843">MNVYLFIDRRKKSVDVHGEYAQLLREGCETADTLAEADVVHLLGAWSFKAARIARRARRMGIPYMVTPLGAVSPWNRTHPRWRRLLQTWLYEKRMLTRAHALIATSEMERSYLLGLKWNPQVFHIANSLLTRTIAPAGMVQLNRQAAGHSLELFEQARTEAVTRATAFVDDMTFGEAESGQTWPNEREIVGQIMRIHLRMAHRNIPDTYIDRLNSLLNHTEYNDDIVAEALHRLGLTRFARSLFGVMATVTGLTEGFMPLPALSSRQGKTIGRYIQKDTTNKNSTDHT</sequence>
<dbReference type="Pfam" id="PF13579">
    <property type="entry name" value="Glyco_trans_4_4"/>
    <property type="match status" value="1"/>
</dbReference>
<reference evidence="2 3" key="1">
    <citation type="submission" date="2018-06" db="EMBL/GenBank/DDBJ databases">
        <authorList>
            <consortium name="Pathogen Informatics"/>
            <person name="Doyle S."/>
        </authorList>
    </citation>
    <scope>NUCLEOTIDE SEQUENCE [LARGE SCALE GENOMIC DNA]</scope>
    <source>
        <strain evidence="2 3">NCTC13063</strain>
    </source>
</reference>
<dbReference type="EMBL" id="UGTJ01000002">
    <property type="protein sequence ID" value="SUB96545.1"/>
    <property type="molecule type" value="Genomic_DNA"/>
</dbReference>
<evidence type="ECO:0000313" key="3">
    <source>
        <dbReference type="Proteomes" id="UP000255283"/>
    </source>
</evidence>
<dbReference type="RefSeq" id="WP_115154254.1">
    <property type="nucleotide sequence ID" value="NZ_DBFWLE010000019.1"/>
</dbReference>
<dbReference type="Proteomes" id="UP000255283">
    <property type="component" value="Unassembled WGS sequence"/>
</dbReference>